<gene>
    <name evidence="2" type="ORF">FCK90_13965</name>
</gene>
<dbReference type="AlphaFoldDB" id="A0A5J5KUP0"/>
<organism evidence="2 3">
    <name type="scientific">Kocuria coralli</name>
    <dbReference type="NCBI Taxonomy" id="1461025"/>
    <lineage>
        <taxon>Bacteria</taxon>
        <taxon>Bacillati</taxon>
        <taxon>Actinomycetota</taxon>
        <taxon>Actinomycetes</taxon>
        <taxon>Micrococcales</taxon>
        <taxon>Micrococcaceae</taxon>
        <taxon>Kocuria</taxon>
    </lineage>
</organism>
<dbReference type="EMBL" id="SZWF01000028">
    <property type="protein sequence ID" value="KAA9393108.1"/>
    <property type="molecule type" value="Genomic_DNA"/>
</dbReference>
<feature type="domain" description="SLH" evidence="1">
    <location>
        <begin position="1"/>
        <end position="52"/>
    </location>
</feature>
<evidence type="ECO:0000259" key="1">
    <source>
        <dbReference type="PROSITE" id="PS51272"/>
    </source>
</evidence>
<dbReference type="Pfam" id="PF00395">
    <property type="entry name" value="SLH"/>
    <property type="match status" value="1"/>
</dbReference>
<name>A0A5J5KUP0_9MICC</name>
<dbReference type="PROSITE" id="PS51272">
    <property type="entry name" value="SLH"/>
    <property type="match status" value="1"/>
</dbReference>
<sequence length="52" mass="6201">RFPDIRRGQQFYREIHWFAAQGITTGWPDGTYRALSTTNRDAMAAFIYRYIN</sequence>
<evidence type="ECO:0000313" key="3">
    <source>
        <dbReference type="Proteomes" id="UP000325957"/>
    </source>
</evidence>
<evidence type="ECO:0000313" key="2">
    <source>
        <dbReference type="EMBL" id="KAA9393108.1"/>
    </source>
</evidence>
<dbReference type="InterPro" id="IPR001119">
    <property type="entry name" value="SLH_dom"/>
</dbReference>
<protein>
    <recommendedName>
        <fullName evidence="1">SLH domain-containing protein</fullName>
    </recommendedName>
</protein>
<dbReference type="Proteomes" id="UP000325957">
    <property type="component" value="Unassembled WGS sequence"/>
</dbReference>
<accession>A0A5J5KUP0</accession>
<proteinExistence type="predicted"/>
<reference evidence="2 3" key="1">
    <citation type="submission" date="2019-05" db="EMBL/GenBank/DDBJ databases">
        <title>Kocuria coralli sp. nov., a novel actinobacterium isolated from coral reef seawater.</title>
        <authorList>
            <person name="Li J."/>
        </authorList>
    </citation>
    <scope>NUCLEOTIDE SEQUENCE [LARGE SCALE GENOMIC DNA]</scope>
    <source>
        <strain evidence="2 3">SCSIO 13007</strain>
    </source>
</reference>
<comment type="caution">
    <text evidence="2">The sequence shown here is derived from an EMBL/GenBank/DDBJ whole genome shotgun (WGS) entry which is preliminary data.</text>
</comment>
<keyword evidence="3" id="KW-1185">Reference proteome</keyword>
<feature type="non-terminal residue" evidence="2">
    <location>
        <position position="1"/>
    </location>
</feature>